<organism evidence="1 2">
    <name type="scientific">Rhizophagus irregularis</name>
    <dbReference type="NCBI Taxonomy" id="588596"/>
    <lineage>
        <taxon>Eukaryota</taxon>
        <taxon>Fungi</taxon>
        <taxon>Fungi incertae sedis</taxon>
        <taxon>Mucoromycota</taxon>
        <taxon>Glomeromycotina</taxon>
        <taxon>Glomeromycetes</taxon>
        <taxon>Glomerales</taxon>
        <taxon>Glomeraceae</taxon>
        <taxon>Rhizophagus</taxon>
    </lineage>
</organism>
<dbReference type="EMBL" id="LLXL01009459">
    <property type="protein sequence ID" value="PKK42721.1"/>
    <property type="molecule type" value="Genomic_DNA"/>
</dbReference>
<accession>A0A2N1L021</accession>
<reference evidence="1 2" key="1">
    <citation type="submission" date="2016-04" db="EMBL/GenBank/DDBJ databases">
        <title>Genome analyses suggest a sexual origin of heterokaryosis in a supposedly ancient asexual fungus.</title>
        <authorList>
            <person name="Ropars J."/>
            <person name="Sedzielewska K."/>
            <person name="Noel J."/>
            <person name="Charron P."/>
            <person name="Farinelli L."/>
            <person name="Marton T."/>
            <person name="Kruger M."/>
            <person name="Pelin A."/>
            <person name="Brachmann A."/>
            <person name="Corradi N."/>
        </authorList>
    </citation>
    <scope>NUCLEOTIDE SEQUENCE [LARGE SCALE GENOMIC DNA]</scope>
    <source>
        <strain evidence="1 2">C2</strain>
    </source>
</reference>
<proteinExistence type="predicted"/>
<feature type="non-terminal residue" evidence="1">
    <location>
        <position position="132"/>
    </location>
</feature>
<dbReference type="VEuPathDB" id="FungiDB:RhiirA1_449420"/>
<gene>
    <name evidence="1" type="ORF">RhiirC2_569007</name>
</gene>
<comment type="caution">
    <text evidence="1">The sequence shown here is derived from an EMBL/GenBank/DDBJ whole genome shotgun (WGS) entry which is preliminary data.</text>
</comment>
<dbReference type="VEuPathDB" id="FungiDB:RhiirFUN_005391"/>
<dbReference type="VEuPathDB" id="FungiDB:FUN_005680"/>
<dbReference type="Proteomes" id="UP000233469">
    <property type="component" value="Unassembled WGS sequence"/>
</dbReference>
<dbReference type="AlphaFoldDB" id="A0A2N1L021"/>
<evidence type="ECO:0000313" key="2">
    <source>
        <dbReference type="Proteomes" id="UP000233469"/>
    </source>
</evidence>
<reference evidence="1 2" key="2">
    <citation type="submission" date="2017-10" db="EMBL/GenBank/DDBJ databases">
        <title>Extensive intraspecific genome diversity in a model arbuscular mycorrhizal fungus.</title>
        <authorList>
            <person name="Chen E.C.H."/>
            <person name="Morin E."/>
            <person name="Baudet D."/>
            <person name="Noel J."/>
            <person name="Ndikumana S."/>
            <person name="Charron P."/>
            <person name="St-Onge C."/>
            <person name="Giorgi J."/>
            <person name="Grigoriev I.V."/>
            <person name="Roux C."/>
            <person name="Martin F.M."/>
            <person name="Corradi N."/>
        </authorList>
    </citation>
    <scope>NUCLEOTIDE SEQUENCE [LARGE SCALE GENOMIC DNA]</scope>
    <source>
        <strain evidence="1 2">C2</strain>
    </source>
</reference>
<evidence type="ECO:0000313" key="1">
    <source>
        <dbReference type="EMBL" id="PKK42721.1"/>
    </source>
</evidence>
<sequence length="132" mass="15332">MLDSNEEISVHQEFPLKLGWALKENQKFGKKGSGKRISKHIVVLPEGYFLAGNLNKSDGYTAQEMWNELTKLAEEGSLEEIDIPKVSTIQNWIARYAAQHKQNMAQQLDTLINRTNRRMILITFFFFVFHLF</sequence>
<name>A0A2N1L021_9GLOM</name>
<protein>
    <submittedName>
        <fullName evidence="1">Uncharacterized protein</fullName>
    </submittedName>
</protein>